<name>A0A0G4FDS9_VITBC</name>
<keyword evidence="8" id="KW-0804">Transcription</keyword>
<reference evidence="10 11" key="1">
    <citation type="submission" date="2014-11" db="EMBL/GenBank/DDBJ databases">
        <authorList>
            <person name="Zhu J."/>
            <person name="Qi W."/>
            <person name="Song R."/>
        </authorList>
    </citation>
    <scope>NUCLEOTIDE SEQUENCE [LARGE SCALE GENOMIC DNA]</scope>
</reference>
<dbReference type="VEuPathDB" id="CryptoDB:Vbra_22602"/>
<dbReference type="InParanoid" id="A0A0G4FDS9"/>
<accession>A0A0G4FDS9</accession>
<evidence type="ECO:0000256" key="9">
    <source>
        <dbReference type="ARBA" id="ARBA00023242"/>
    </source>
</evidence>
<evidence type="ECO:0000256" key="1">
    <source>
        <dbReference type="ARBA" id="ARBA00004123"/>
    </source>
</evidence>
<keyword evidence="6" id="KW-0805">Transcription regulation</keyword>
<comment type="subcellular location">
    <subcellularLocation>
        <location evidence="2">Cytoplasm</location>
    </subcellularLocation>
    <subcellularLocation>
        <location evidence="1">Nucleus</location>
    </subcellularLocation>
</comment>
<dbReference type="GO" id="GO:0031047">
    <property type="term" value="P:regulatory ncRNA-mediated gene silencing"/>
    <property type="evidence" value="ECO:0007669"/>
    <property type="project" value="UniProtKB-KW"/>
</dbReference>
<dbReference type="Pfam" id="PF10155">
    <property type="entry name" value="CNOT11"/>
    <property type="match status" value="1"/>
</dbReference>
<keyword evidence="11" id="KW-1185">Reference proteome</keyword>
<organism evidence="10 11">
    <name type="scientific">Vitrella brassicaformis (strain CCMP3155)</name>
    <dbReference type="NCBI Taxonomy" id="1169540"/>
    <lineage>
        <taxon>Eukaryota</taxon>
        <taxon>Sar</taxon>
        <taxon>Alveolata</taxon>
        <taxon>Colpodellida</taxon>
        <taxon>Vitrellaceae</taxon>
        <taxon>Vitrella</taxon>
    </lineage>
</organism>
<dbReference type="OrthoDB" id="10265389at2759"/>
<evidence type="ECO:0000256" key="6">
    <source>
        <dbReference type="ARBA" id="ARBA00023015"/>
    </source>
</evidence>
<evidence type="ECO:0000256" key="5">
    <source>
        <dbReference type="ARBA" id="ARBA00022490"/>
    </source>
</evidence>
<comment type="similarity">
    <text evidence="3">Belongs to the CNOT11 family.</text>
</comment>
<evidence type="ECO:0000256" key="2">
    <source>
        <dbReference type="ARBA" id="ARBA00004496"/>
    </source>
</evidence>
<dbReference type="GO" id="GO:0030014">
    <property type="term" value="C:CCR4-NOT complex"/>
    <property type="evidence" value="ECO:0007669"/>
    <property type="project" value="InterPro"/>
</dbReference>
<keyword evidence="7" id="KW-0943">RNA-mediated gene silencing</keyword>
<protein>
    <recommendedName>
        <fullName evidence="4">CCR4-NOT transcription complex subunit 11</fullName>
    </recommendedName>
</protein>
<evidence type="ECO:0000256" key="4">
    <source>
        <dbReference type="ARBA" id="ARBA00014872"/>
    </source>
</evidence>
<evidence type="ECO:0000313" key="11">
    <source>
        <dbReference type="Proteomes" id="UP000041254"/>
    </source>
</evidence>
<dbReference type="GO" id="GO:0005634">
    <property type="term" value="C:nucleus"/>
    <property type="evidence" value="ECO:0007669"/>
    <property type="project" value="UniProtKB-SubCell"/>
</dbReference>
<dbReference type="PANTHER" id="PTHR15975">
    <property type="entry name" value="CCR4-NOT TRANSCRIPTION COMPLEX SUBUNIT 11"/>
    <property type="match status" value="1"/>
</dbReference>
<keyword evidence="9" id="KW-0539">Nucleus</keyword>
<dbReference type="GO" id="GO:0005737">
    <property type="term" value="C:cytoplasm"/>
    <property type="evidence" value="ECO:0007669"/>
    <property type="project" value="UniProtKB-SubCell"/>
</dbReference>
<proteinExistence type="inferred from homology"/>
<evidence type="ECO:0000256" key="3">
    <source>
        <dbReference type="ARBA" id="ARBA00008030"/>
    </source>
</evidence>
<dbReference type="PANTHER" id="PTHR15975:SF0">
    <property type="entry name" value="CCR4-NOT TRANSCRIPTION COMPLEX SUBUNIT 11"/>
    <property type="match status" value="1"/>
</dbReference>
<evidence type="ECO:0000256" key="8">
    <source>
        <dbReference type="ARBA" id="ARBA00023163"/>
    </source>
</evidence>
<dbReference type="Proteomes" id="UP000041254">
    <property type="component" value="Unassembled WGS sequence"/>
</dbReference>
<dbReference type="OMA" id="PDHSVQW"/>
<gene>
    <name evidence="10" type="ORF">Vbra_22602</name>
</gene>
<dbReference type="InterPro" id="IPR019312">
    <property type="entry name" value="CNOT11"/>
</dbReference>
<sequence length="413" mass="46528">MLSQQELDTLLQTLNDINSPFEKLGSALRDSYQKQDLFKVGSVICILLEDGLLAFEARLVGFYLLYDIYASQSGVSSSPFIPLVLDTIQSTKDERERRFLECFLSSVPKEIHTQSPVQWLSRLNPNESSGNVDLAVFRRFFSEGAPSVTGFETMGVRPSVRDSTPSWIVEEPLEATTLSSEDLKSSELHMLSLEPSWVRPPPPLLDPTADEVYWLQVPLLAEPLWDYSMCVDQAFGGEMKALLSNAIVNSVAPDVQNTICEAIDQDPKLVYHCGLTPQRLTSLIEKNPPVAVKCLEKLMSSAQITDYLSVMLNNPMSLRCMEVVDKLAYSVELPAEFLQEYIARCIYYCSNVSDSTQQRHVRLVCIFIHSLLRNERISVDNVLLEVQAFCIDHAKIKEAASLFKFLRLKEQAT</sequence>
<keyword evidence="5" id="KW-0963">Cytoplasm</keyword>
<dbReference type="AlphaFoldDB" id="A0A0G4FDS9"/>
<evidence type="ECO:0000256" key="7">
    <source>
        <dbReference type="ARBA" id="ARBA00023158"/>
    </source>
</evidence>
<dbReference type="EMBL" id="CDMY01000414">
    <property type="protein sequence ID" value="CEM11360.1"/>
    <property type="molecule type" value="Genomic_DNA"/>
</dbReference>
<dbReference type="STRING" id="1169540.A0A0G4FDS9"/>
<evidence type="ECO:0000313" key="10">
    <source>
        <dbReference type="EMBL" id="CEM11360.1"/>
    </source>
</evidence>